<keyword evidence="3" id="KW-1185">Reference proteome</keyword>
<evidence type="ECO:0000256" key="1">
    <source>
        <dbReference type="SAM" id="MobiDB-lite"/>
    </source>
</evidence>
<sequence length="95" mass="10042">MRAQGLKRTVSYQKEARAVTKGILNISAQVGAEPDCATLKHDIGEDSVHNVGKTPITPIRAPNFGSTSNAGKTPITSIQAPNLISNHDVGGIYFV</sequence>
<organism evidence="2 3">
    <name type="scientific">Ficus carica</name>
    <name type="common">Common fig</name>
    <dbReference type="NCBI Taxonomy" id="3494"/>
    <lineage>
        <taxon>Eukaryota</taxon>
        <taxon>Viridiplantae</taxon>
        <taxon>Streptophyta</taxon>
        <taxon>Embryophyta</taxon>
        <taxon>Tracheophyta</taxon>
        <taxon>Spermatophyta</taxon>
        <taxon>Magnoliopsida</taxon>
        <taxon>eudicotyledons</taxon>
        <taxon>Gunneridae</taxon>
        <taxon>Pentapetalae</taxon>
        <taxon>rosids</taxon>
        <taxon>fabids</taxon>
        <taxon>Rosales</taxon>
        <taxon>Moraceae</taxon>
        <taxon>Ficeae</taxon>
        <taxon>Ficus</taxon>
    </lineage>
</organism>
<evidence type="ECO:0000313" key="2">
    <source>
        <dbReference type="EMBL" id="GMN40342.1"/>
    </source>
</evidence>
<proteinExistence type="predicted"/>
<accession>A0AA87ZV14</accession>
<dbReference type="EMBL" id="BTGU01000011">
    <property type="protein sequence ID" value="GMN40342.1"/>
    <property type="molecule type" value="Genomic_DNA"/>
</dbReference>
<gene>
    <name evidence="2" type="ORF">TIFTF001_009571</name>
</gene>
<name>A0AA87ZV14_FICCA</name>
<evidence type="ECO:0000313" key="3">
    <source>
        <dbReference type="Proteomes" id="UP001187192"/>
    </source>
</evidence>
<dbReference type="Proteomes" id="UP001187192">
    <property type="component" value="Unassembled WGS sequence"/>
</dbReference>
<reference evidence="2" key="1">
    <citation type="submission" date="2023-07" db="EMBL/GenBank/DDBJ databases">
        <title>draft genome sequence of fig (Ficus carica).</title>
        <authorList>
            <person name="Takahashi T."/>
            <person name="Nishimura K."/>
        </authorList>
    </citation>
    <scope>NUCLEOTIDE SEQUENCE</scope>
</reference>
<protein>
    <submittedName>
        <fullName evidence="2">Uncharacterized protein</fullName>
    </submittedName>
</protein>
<comment type="caution">
    <text evidence="2">The sequence shown here is derived from an EMBL/GenBank/DDBJ whole genome shotgun (WGS) entry which is preliminary data.</text>
</comment>
<dbReference type="AlphaFoldDB" id="A0AA87ZV14"/>
<feature type="region of interest" description="Disordered" evidence="1">
    <location>
        <begin position="47"/>
        <end position="72"/>
    </location>
</feature>